<evidence type="ECO:0000313" key="2">
    <source>
        <dbReference type="Proteomes" id="UP000626092"/>
    </source>
</evidence>
<dbReference type="EMBL" id="WJXA01000002">
    <property type="protein sequence ID" value="KAF7150101.1"/>
    <property type="molecule type" value="Genomic_DNA"/>
</dbReference>
<proteinExistence type="predicted"/>
<gene>
    <name evidence="1" type="ORF">RHSIM_Rhsim02G0010200</name>
</gene>
<protein>
    <recommendedName>
        <fullName evidence="3">Pentatricopeptide repeat-containing protein</fullName>
    </recommendedName>
</protein>
<dbReference type="Proteomes" id="UP000626092">
    <property type="component" value="Unassembled WGS sequence"/>
</dbReference>
<organism evidence="1 2">
    <name type="scientific">Rhododendron simsii</name>
    <name type="common">Sims's rhododendron</name>
    <dbReference type="NCBI Taxonomy" id="118357"/>
    <lineage>
        <taxon>Eukaryota</taxon>
        <taxon>Viridiplantae</taxon>
        <taxon>Streptophyta</taxon>
        <taxon>Embryophyta</taxon>
        <taxon>Tracheophyta</taxon>
        <taxon>Spermatophyta</taxon>
        <taxon>Magnoliopsida</taxon>
        <taxon>eudicotyledons</taxon>
        <taxon>Gunneridae</taxon>
        <taxon>Pentapetalae</taxon>
        <taxon>asterids</taxon>
        <taxon>Ericales</taxon>
        <taxon>Ericaceae</taxon>
        <taxon>Ericoideae</taxon>
        <taxon>Rhodoreae</taxon>
        <taxon>Rhododendron</taxon>
    </lineage>
</organism>
<dbReference type="AlphaFoldDB" id="A0A834HLC3"/>
<reference evidence="1" key="1">
    <citation type="submission" date="2019-11" db="EMBL/GenBank/DDBJ databases">
        <authorList>
            <person name="Liu Y."/>
            <person name="Hou J."/>
            <person name="Li T.-Q."/>
            <person name="Guan C.-H."/>
            <person name="Wu X."/>
            <person name="Wu H.-Z."/>
            <person name="Ling F."/>
            <person name="Zhang R."/>
            <person name="Shi X.-G."/>
            <person name="Ren J.-P."/>
            <person name="Chen E.-F."/>
            <person name="Sun J.-M."/>
        </authorList>
    </citation>
    <scope>NUCLEOTIDE SEQUENCE</scope>
    <source>
        <strain evidence="1">Adult_tree_wgs_1</strain>
        <tissue evidence="1">Leaves</tissue>
    </source>
</reference>
<sequence>MCFKDFIALAATFDHVTEAKALALPADPPHGGQGTHCSLSDSGLDSDPFAQSSLLSIYVEISVLKDAHTLLEAMSERDVISWSALVSRVDVLPAVGGLEDLILGSQIQCSFCAHCMAAFKAHVYFVLQVRNLIAHFLWGKGSCGVVSIKLFWLSLLGVVKCLQSLPGHVLHKSLRWKVGNGRSISVFQHHCILGSLNPFVESSAPNLFNELKVSNLIDWQQFCWYQHHWILALSSIYISSSDVKDEVVWEHK</sequence>
<evidence type="ECO:0000313" key="1">
    <source>
        <dbReference type="EMBL" id="KAF7150101.1"/>
    </source>
</evidence>
<keyword evidence="2" id="KW-1185">Reference proteome</keyword>
<accession>A0A834HLC3</accession>
<name>A0A834HLC3_RHOSS</name>
<comment type="caution">
    <text evidence="1">The sequence shown here is derived from an EMBL/GenBank/DDBJ whole genome shotgun (WGS) entry which is preliminary data.</text>
</comment>
<evidence type="ECO:0008006" key="3">
    <source>
        <dbReference type="Google" id="ProtNLM"/>
    </source>
</evidence>